<protein>
    <submittedName>
        <fullName evidence="7">Methylphloroacetophenone synthase (MPAS) (Non-reducing polyketide synthase MPAS) (Usnic acid biosynthesis protein MPAS)</fullName>
    </submittedName>
</protein>
<keyword evidence="1" id="KW-0596">Phosphopantetheine</keyword>
<dbReference type="PANTHER" id="PTHR43775">
    <property type="entry name" value="FATTY ACID SYNTHASE"/>
    <property type="match status" value="1"/>
</dbReference>
<dbReference type="InterPro" id="IPR014030">
    <property type="entry name" value="Ketoacyl_synth_N"/>
</dbReference>
<evidence type="ECO:0000256" key="3">
    <source>
        <dbReference type="ARBA" id="ARBA00022679"/>
    </source>
</evidence>
<dbReference type="InterPro" id="IPR038071">
    <property type="entry name" value="UROD/MetE-like_sf"/>
</dbReference>
<evidence type="ECO:0000256" key="2">
    <source>
        <dbReference type="ARBA" id="ARBA00022553"/>
    </source>
</evidence>
<dbReference type="Pfam" id="PF00550">
    <property type="entry name" value="PP-binding"/>
    <property type="match status" value="1"/>
</dbReference>
<dbReference type="PANTHER" id="PTHR43775:SF37">
    <property type="entry name" value="SI:DKEY-61P9.11"/>
    <property type="match status" value="1"/>
</dbReference>
<dbReference type="InterPro" id="IPR018201">
    <property type="entry name" value="Ketoacyl_synth_AS"/>
</dbReference>
<dbReference type="Gene3D" id="3.40.47.10">
    <property type="match status" value="1"/>
</dbReference>
<feature type="domain" description="Carrier" evidence="4">
    <location>
        <begin position="850"/>
        <end position="927"/>
    </location>
</feature>
<dbReference type="InterPro" id="IPR006162">
    <property type="entry name" value="Ppantetheine_attach_site"/>
</dbReference>
<dbReference type="OrthoDB" id="435575at2759"/>
<dbReference type="InterPro" id="IPR001227">
    <property type="entry name" value="Ac_transferase_dom_sf"/>
</dbReference>
<dbReference type="SUPFAM" id="SSF52151">
    <property type="entry name" value="FabD/lysophospholipase-like"/>
    <property type="match status" value="1"/>
</dbReference>
<evidence type="ECO:0000259" key="4">
    <source>
        <dbReference type="PROSITE" id="PS50075"/>
    </source>
</evidence>
<dbReference type="SMART" id="SM00827">
    <property type="entry name" value="PKS_AT"/>
    <property type="match status" value="1"/>
</dbReference>
<dbReference type="CDD" id="cd00833">
    <property type="entry name" value="PKS"/>
    <property type="match status" value="1"/>
</dbReference>
<dbReference type="SUPFAM" id="SSF51726">
    <property type="entry name" value="UROD/MetE-like"/>
    <property type="match status" value="1"/>
</dbReference>
<dbReference type="Gene3D" id="1.10.1200.10">
    <property type="entry name" value="ACP-like"/>
    <property type="match status" value="1"/>
</dbReference>
<dbReference type="GO" id="GO:0006633">
    <property type="term" value="P:fatty acid biosynthetic process"/>
    <property type="evidence" value="ECO:0007669"/>
    <property type="project" value="InterPro"/>
</dbReference>
<evidence type="ECO:0000313" key="8">
    <source>
        <dbReference type="Proteomes" id="UP001152797"/>
    </source>
</evidence>
<dbReference type="SUPFAM" id="SSF51905">
    <property type="entry name" value="FAD/NAD(P)-binding domain"/>
    <property type="match status" value="1"/>
</dbReference>
<dbReference type="EMBL" id="CAMXCT020001436">
    <property type="protein sequence ID" value="CAL1143440.1"/>
    <property type="molecule type" value="Genomic_DNA"/>
</dbReference>
<evidence type="ECO:0000256" key="1">
    <source>
        <dbReference type="ARBA" id="ARBA00022450"/>
    </source>
</evidence>
<dbReference type="GO" id="GO:0004315">
    <property type="term" value="F:3-oxoacyl-[acyl-carrier-protein] synthase activity"/>
    <property type="evidence" value="ECO:0007669"/>
    <property type="project" value="InterPro"/>
</dbReference>
<gene>
    <name evidence="6" type="ORF">C1SCF055_LOCUS17086</name>
</gene>
<dbReference type="Pfam" id="PF01717">
    <property type="entry name" value="Meth_synt_2"/>
    <property type="match status" value="1"/>
</dbReference>
<reference evidence="7 8" key="2">
    <citation type="submission" date="2024-05" db="EMBL/GenBank/DDBJ databases">
        <authorList>
            <person name="Chen Y."/>
            <person name="Shah S."/>
            <person name="Dougan E. K."/>
            <person name="Thang M."/>
            <person name="Chan C."/>
        </authorList>
    </citation>
    <scope>NUCLEOTIDE SEQUENCE [LARGE SCALE GENOMIC DNA]</scope>
</reference>
<evidence type="ECO:0000313" key="6">
    <source>
        <dbReference type="EMBL" id="CAI3990065.1"/>
    </source>
</evidence>
<proteinExistence type="predicted"/>
<dbReference type="Proteomes" id="UP001152797">
    <property type="component" value="Unassembled WGS sequence"/>
</dbReference>
<sequence>MLPSETPRVFLFCGEGAHSEETDIALLKSCGSWSAVEDALQQLGLGQLEPFLQQNLGRHNAPTSPVVSVVLNILNADLWRQWGEVPSLVLGHSVGEIAAAYAAGIFTVAEALGCAHGLGLAMQKLPGAMLHVELQRKSLECLEEGFHVAAVNYVMSKGATEEEDLLSVTLCTRGSTDAYLAKGPGATLLKPQHAWHHPACELPMSFHLPLGGRASVPFISAVTGTRLEELPPEHWQRWLRCPVDLASALQRAREMLGELVVLEMGPHPVLYQAVKASFDLAGYACSMRRGEKQGPLLSRQRSSLPGFRAHLSSQLHCLLDSEGICFKTSFADQGMASQKLVPLAHKLAKLFPSLAPHDLYRFDSVQKLIDFWDEESSSSASRGEKPPASALDILACGVRLPAGVESPGSFWALLEQDDQDSAFSCRDGLSAAFLQPQFDHKASLAAAEESGVEGAEAAAMDPQHALALKLARDMFQDAGEETLKAVQRVRDRVGVYIGAWQGVASSGKPSAYHAIGASLSALAARVANAYDLQGPAVTVNTACSSALVAVNEALKDAKAGRIDFAIVGGVNLFGDEQLFHHLRRASMLSPSGRCHTFSAEAVGYVRAEGGVLFLLAREALELPSHGRILGSAVTQNSRRKPLSSVDPIAQEHAIHLACSDAGIKPSELTVVELHGTGTPLGDPVEVSALARTLRERAEACWMTAAKMHVGHLESAAGAVGLLKAMLMCEQGKVPEFRIDGKGLNPQVMAAMEGSCLCRPGQPGVLMEDAMLGVSSFGFAGSNAHVVMTAPKGFPAAKYKNPFTATLSKRLQIPLTELSTTLSPRGSASETLCLTSLPKQKDGEGDQDVEDVSVSRVSFVSSAVLSIVGGESDVDADADLHELGVDSLGLAELLGLLEDKFGPGCITVERIVDEPTCRAIARNLEGFEAAPSVQAKHPQAPVVPAVMPLKPVVEIPSRPTAALLAETPLGGRPNDHSDPHCDTWIRTTHVGSLPRPADGILDLNQVIAQQGCLDIINDGEWGRENYIADVINRISGLSGGDGAAKDACCAKHAMPVAADMRDVPLYAQRFSGGNGLITLNPKREAVSGLACVAHPKYSPADIPNLKSFLTAVKAAGKNVSDCFYSVPSPGTMALFCRDLVFHDHRTYVMALADALSQEYQQIAEQGLLLQVDCPDLGMGRHTKWSDLSEAEFLDVARCNVEALNRALLQVPVEQVRVHVCWGNYAGPHHQDISAEHVWPLLGEVKAKYLLLEGANPRHRRDVQCFEMAVQKGYFKSHQVIVPGLIDTTTARVEDPRLIAEDLLRYVRAAGHPGRVVASTDCGFASTARSTAITADLAWMKLRSLAEGAQLATRHFLQQSAPVPCRSVCLAGTPFRAVIFSEEPALDCALRLRAALDGDQPQHKTLIFSSAEAACDELRWMVDVPLAFVLLGEGSKQLAQAVQTQLHDAPVSRRPVTMHCFSITEDVMSMAEEVRREAMAQTSFDRRSLVIPRSNVPAAVDVVVIGAGLLGMLTAHRCTSAGFSVAVLEQRPVVGGIWSMYANGTSQVNSSEGGYCIKDLLGEEDGKAGDNRDHSTAAEVLKDLAKLGDRLKEHIFTSVKVMKVLGEGGNYTVLFDDELVRSAGIVQCRGVVLCINDRVGLPRPLCVPGQESFMGVVADGTSDSLAGINWRGKRVVIAGMGAFAVENVRTALEHGAAQVIVVARRHGTICPKAIDYLNFVKPWDEKYKHDTQTNVKQFLRWKQLYEASGCRLPECWPKQVKHDGHTISVSDIWFVAHHMKKLSTMTGLIQHIEKEGVMLCSGDFVPCDVVVGCIGFERSNFLCESLTGRCEVKTTNYLDQHMMYLADAEIDEGAFNSFFGSSVLEYGKFFTNVFVEGLLRPDILGERLWGCDTVAVPISQRKWNQYIASAMKLIETDDRIALHAQQQVDARTKHFWRTLPPTSFLSVNRKEWEELHQRLNGGVPVPQVRYPDSPEALAERLYKAGSIALSPTCTAGLQVHPTTAALALLQLGFVGLEVRGLCLVKSCAWIRR</sequence>
<name>A0A9P1FX89_9DINO</name>
<keyword evidence="3" id="KW-0808">Transferase</keyword>
<dbReference type="SMART" id="SM00825">
    <property type="entry name" value="PKS_KS"/>
    <property type="match status" value="1"/>
</dbReference>
<dbReference type="PROSITE" id="PS00606">
    <property type="entry name" value="KS3_1"/>
    <property type="match status" value="1"/>
</dbReference>
<dbReference type="EMBL" id="CAMXCT010001436">
    <property type="protein sequence ID" value="CAI3990065.1"/>
    <property type="molecule type" value="Genomic_DNA"/>
</dbReference>
<organism evidence="6">
    <name type="scientific">Cladocopium goreaui</name>
    <dbReference type="NCBI Taxonomy" id="2562237"/>
    <lineage>
        <taxon>Eukaryota</taxon>
        <taxon>Sar</taxon>
        <taxon>Alveolata</taxon>
        <taxon>Dinophyceae</taxon>
        <taxon>Suessiales</taxon>
        <taxon>Symbiodiniaceae</taxon>
        <taxon>Cladocopium</taxon>
    </lineage>
</organism>
<feature type="domain" description="Ketosynthase family 3 (KS3)" evidence="5">
    <location>
        <begin position="388"/>
        <end position="789"/>
    </location>
</feature>
<dbReference type="Gene3D" id="3.50.50.60">
    <property type="entry name" value="FAD/NAD(P)-binding domain"/>
    <property type="match status" value="1"/>
</dbReference>
<dbReference type="GO" id="GO:0004312">
    <property type="term" value="F:fatty acid synthase activity"/>
    <property type="evidence" value="ECO:0007669"/>
    <property type="project" value="TreeGrafter"/>
</dbReference>
<evidence type="ECO:0000259" key="5">
    <source>
        <dbReference type="PROSITE" id="PS52004"/>
    </source>
</evidence>
<dbReference type="Gene3D" id="3.20.20.210">
    <property type="match status" value="1"/>
</dbReference>
<dbReference type="PROSITE" id="PS52004">
    <property type="entry name" value="KS3_2"/>
    <property type="match status" value="1"/>
</dbReference>
<dbReference type="InterPro" id="IPR036188">
    <property type="entry name" value="FAD/NAD-bd_sf"/>
</dbReference>
<dbReference type="InterPro" id="IPR002629">
    <property type="entry name" value="Met_Synth_C/arc"/>
</dbReference>
<dbReference type="InterPro" id="IPR009081">
    <property type="entry name" value="PP-bd_ACP"/>
</dbReference>
<dbReference type="PROSITE" id="PS00012">
    <property type="entry name" value="PHOSPHOPANTETHEINE"/>
    <property type="match status" value="1"/>
</dbReference>
<dbReference type="InterPro" id="IPR020841">
    <property type="entry name" value="PKS_Beta-ketoAc_synthase_dom"/>
</dbReference>
<accession>A0A9P1FX89</accession>
<reference evidence="6" key="1">
    <citation type="submission" date="2022-10" db="EMBL/GenBank/DDBJ databases">
        <authorList>
            <person name="Chen Y."/>
            <person name="Dougan E. K."/>
            <person name="Chan C."/>
            <person name="Rhodes N."/>
            <person name="Thang M."/>
        </authorList>
    </citation>
    <scope>NUCLEOTIDE SEQUENCE</scope>
</reference>
<dbReference type="Pfam" id="PF00698">
    <property type="entry name" value="Acyl_transf_1"/>
    <property type="match status" value="1"/>
</dbReference>
<evidence type="ECO:0000313" key="7">
    <source>
        <dbReference type="EMBL" id="CAL4777377.1"/>
    </source>
</evidence>
<dbReference type="SUPFAM" id="SSF47336">
    <property type="entry name" value="ACP-like"/>
    <property type="match status" value="1"/>
</dbReference>
<dbReference type="Pfam" id="PF02801">
    <property type="entry name" value="Ketoacyl-synt_C"/>
    <property type="match status" value="1"/>
</dbReference>
<dbReference type="EMBL" id="CAMXCT030001436">
    <property type="protein sequence ID" value="CAL4777377.1"/>
    <property type="molecule type" value="Genomic_DNA"/>
</dbReference>
<dbReference type="InterPro" id="IPR016039">
    <property type="entry name" value="Thiolase-like"/>
</dbReference>
<dbReference type="Pfam" id="PF00109">
    <property type="entry name" value="ketoacyl-synt"/>
    <property type="match status" value="1"/>
</dbReference>
<keyword evidence="8" id="KW-1185">Reference proteome</keyword>
<dbReference type="SUPFAM" id="SSF53901">
    <property type="entry name" value="Thiolase-like"/>
    <property type="match status" value="1"/>
</dbReference>
<dbReference type="InterPro" id="IPR050091">
    <property type="entry name" value="PKS_NRPS_Biosynth_Enz"/>
</dbReference>
<comment type="caution">
    <text evidence="6">The sequence shown here is derived from an EMBL/GenBank/DDBJ whole genome shotgun (WGS) entry which is preliminary data.</text>
</comment>
<dbReference type="GO" id="GO:0009086">
    <property type="term" value="P:methionine biosynthetic process"/>
    <property type="evidence" value="ECO:0007669"/>
    <property type="project" value="InterPro"/>
</dbReference>
<dbReference type="GO" id="GO:0003871">
    <property type="term" value="F:5-methyltetrahydropteroyltriglutamate-homocysteine S-methyltransferase activity"/>
    <property type="evidence" value="ECO:0007669"/>
    <property type="project" value="InterPro"/>
</dbReference>
<dbReference type="Gene3D" id="3.40.366.10">
    <property type="entry name" value="Malonyl-Coenzyme A Acyl Carrier Protein, domain 2"/>
    <property type="match status" value="1"/>
</dbReference>
<dbReference type="InterPro" id="IPR036736">
    <property type="entry name" value="ACP-like_sf"/>
</dbReference>
<dbReference type="Pfam" id="PF13450">
    <property type="entry name" value="NAD_binding_8"/>
    <property type="match status" value="1"/>
</dbReference>
<dbReference type="InterPro" id="IPR014043">
    <property type="entry name" value="Acyl_transferase_dom"/>
</dbReference>
<dbReference type="InterPro" id="IPR016035">
    <property type="entry name" value="Acyl_Trfase/lysoPLipase"/>
</dbReference>
<keyword evidence="2" id="KW-0597">Phosphoprotein</keyword>
<dbReference type="PROSITE" id="PS50075">
    <property type="entry name" value="CARRIER"/>
    <property type="match status" value="1"/>
</dbReference>
<dbReference type="GO" id="GO:0008270">
    <property type="term" value="F:zinc ion binding"/>
    <property type="evidence" value="ECO:0007669"/>
    <property type="project" value="InterPro"/>
</dbReference>
<dbReference type="InterPro" id="IPR014031">
    <property type="entry name" value="Ketoacyl_synth_C"/>
</dbReference>